<dbReference type="GeneID" id="40078988"/>
<reference evidence="1 2" key="1">
    <citation type="submission" date="2015-11" db="EMBL/GenBank/DDBJ databases">
        <authorList>
            <person name="Aziz R.M."/>
            <person name="Carl E.L."/>
            <person name="Farooq M.A."/>
            <person name="Gal B."/>
            <person name="Garcia Martinez K."/>
            <person name="Mathew K.J."/>
            <person name="Obando D.J."/>
            <person name="Robinson K.M."/>
            <person name="Robinson M.D."/>
            <person name="Sanders L.M."/>
            <person name="Silva M.P."/>
            <person name="Tasnim L."/>
            <person name="Vo M."/>
            <person name="Vo Q.D."/>
            <person name="Simon S.E."/>
            <person name="Hughes L.E."/>
            <person name="Benjamin R.C."/>
            <person name="Bradley K.W."/>
            <person name="Asai D.J."/>
            <person name="Bowman C.A."/>
            <person name="Russell D.A."/>
            <person name="Pope W.H."/>
            <person name="Jacobs-Sera D."/>
            <person name="Hendrix R.W."/>
            <person name="Hatfull G.F."/>
        </authorList>
    </citation>
    <scope>NUCLEOTIDE SEQUENCE [LARGE SCALE GENOMIC DNA]</scope>
</reference>
<dbReference type="KEGG" id="vg:40078988"/>
<dbReference type="Proteomes" id="UP000222527">
    <property type="component" value="Segment"/>
</dbReference>
<name>A0A0U4B1Y7_9CAUD</name>
<dbReference type="EMBL" id="KU160642">
    <property type="protein sequence ID" value="ALY08717.1"/>
    <property type="molecule type" value="Genomic_DNA"/>
</dbReference>
<evidence type="ECO:0000313" key="2">
    <source>
        <dbReference type="Proteomes" id="UP000222527"/>
    </source>
</evidence>
<keyword evidence="2" id="KW-1185">Reference proteome</keyword>
<accession>A0A0U4B1Y7</accession>
<proteinExistence type="predicted"/>
<protein>
    <submittedName>
        <fullName evidence="1">Uncharacterized protein</fullName>
    </submittedName>
</protein>
<gene>
    <name evidence="1" type="primary">32</name>
    <name evidence="1" type="ORF">CIRCUM_32</name>
</gene>
<sequence>MKYKFEGENLVAVHVTEENINKIADELMVGKRARRIILLEEYAKPDDKIYLVADWTTTPPRWRATIERVFRNKFEFVETEEPNTLKKVKAIL</sequence>
<evidence type="ECO:0000313" key="1">
    <source>
        <dbReference type="EMBL" id="ALY08717.1"/>
    </source>
</evidence>
<dbReference type="RefSeq" id="YP_009603121.1">
    <property type="nucleotide sequence ID" value="NC_041948.1"/>
</dbReference>
<organism evidence="1 2">
    <name type="scientific">Arthrobacter phage Circum</name>
    <dbReference type="NCBI Taxonomy" id="1772295"/>
    <lineage>
        <taxon>Viruses</taxon>
        <taxon>Duplodnaviria</taxon>
        <taxon>Heunggongvirae</taxon>
        <taxon>Uroviricota</taxon>
        <taxon>Caudoviricetes</taxon>
        <taxon>Mudcatvirus</taxon>
        <taxon>Mudcatvirus circum</taxon>
    </lineage>
</organism>